<dbReference type="Gene3D" id="3.40.50.620">
    <property type="entry name" value="HUPs"/>
    <property type="match status" value="1"/>
</dbReference>
<name>A0ABR1ZDE7_9ROSI</name>
<organism evidence="2 3">
    <name type="scientific">Hibiscus sabdariffa</name>
    <name type="common">roselle</name>
    <dbReference type="NCBI Taxonomy" id="183260"/>
    <lineage>
        <taxon>Eukaryota</taxon>
        <taxon>Viridiplantae</taxon>
        <taxon>Streptophyta</taxon>
        <taxon>Embryophyta</taxon>
        <taxon>Tracheophyta</taxon>
        <taxon>Spermatophyta</taxon>
        <taxon>Magnoliopsida</taxon>
        <taxon>eudicotyledons</taxon>
        <taxon>Gunneridae</taxon>
        <taxon>Pentapetalae</taxon>
        <taxon>rosids</taxon>
        <taxon>malvids</taxon>
        <taxon>Malvales</taxon>
        <taxon>Malvaceae</taxon>
        <taxon>Malvoideae</taxon>
        <taxon>Hibiscus</taxon>
    </lineage>
</organism>
<dbReference type="SUPFAM" id="SSF52402">
    <property type="entry name" value="Adenine nucleotide alpha hydrolases-like"/>
    <property type="match status" value="1"/>
</dbReference>
<comment type="caution">
    <text evidence="2">The sequence shown here is derived from an EMBL/GenBank/DDBJ whole genome shotgun (WGS) entry which is preliminary data.</text>
</comment>
<proteinExistence type="predicted"/>
<dbReference type="PANTHER" id="PTHR47000">
    <property type="entry name" value="ADENINE NUCLEOTIDE ALPHA HYDROLASES-LIKE SUPERFAMILY PROTEIN"/>
    <property type="match status" value="1"/>
</dbReference>
<gene>
    <name evidence="2" type="ORF">V6N11_060228</name>
</gene>
<dbReference type="Pfam" id="PF00582">
    <property type="entry name" value="Usp"/>
    <property type="match status" value="1"/>
</dbReference>
<evidence type="ECO:0000313" key="3">
    <source>
        <dbReference type="Proteomes" id="UP001396334"/>
    </source>
</evidence>
<protein>
    <recommendedName>
        <fullName evidence="1">UspA domain-containing protein</fullName>
    </recommendedName>
</protein>
<dbReference type="InterPro" id="IPR014729">
    <property type="entry name" value="Rossmann-like_a/b/a_fold"/>
</dbReference>
<keyword evidence="3" id="KW-1185">Reference proteome</keyword>
<feature type="domain" description="UspA" evidence="1">
    <location>
        <begin position="70"/>
        <end position="214"/>
    </location>
</feature>
<accession>A0ABR1ZDE7</accession>
<dbReference type="PANTHER" id="PTHR47000:SF3">
    <property type="entry name" value="ADENINE NUCLEOTIDE ALPHA HYDROLASES-LIKE SUPERFAMILY PROTEIN"/>
    <property type="match status" value="1"/>
</dbReference>
<reference evidence="2 3" key="1">
    <citation type="journal article" date="2024" name="G3 (Bethesda)">
        <title>Genome assembly of Hibiscus sabdariffa L. provides insights into metabolisms of medicinal natural products.</title>
        <authorList>
            <person name="Kim T."/>
        </authorList>
    </citation>
    <scope>NUCLEOTIDE SEQUENCE [LARGE SCALE GENOMIC DNA]</scope>
    <source>
        <strain evidence="2">TK-2024</strain>
        <tissue evidence="2">Old leaves</tissue>
    </source>
</reference>
<dbReference type="InterPro" id="IPR006016">
    <property type="entry name" value="UspA"/>
</dbReference>
<evidence type="ECO:0000313" key="2">
    <source>
        <dbReference type="EMBL" id="KAK8478302.1"/>
    </source>
</evidence>
<sequence>MRRSSSRSPTMSLGQSVARVCVTSPSLRRKSVSSCIGNDQEVKFLGKKSEDTNFTIDDQAAETEYGGGNKVMVVVGSTLEAKGALDWALSHTIQAEDTIVLLHVTKPRKRESSKRKRNPRADDLLNSMKNMCQKRKPGVRIEVTKVEGKEKGALIVEAAKQLKVSLLVLGQRKKSIIWRLVRRLVARRGGSGGGGGGVVDYCIQNASCMTIAVRRKSNQLGGYLITTKRHKKFWLLA</sequence>
<dbReference type="EMBL" id="JBBPBN010001411">
    <property type="protein sequence ID" value="KAK8478302.1"/>
    <property type="molecule type" value="Genomic_DNA"/>
</dbReference>
<dbReference type="Proteomes" id="UP001396334">
    <property type="component" value="Unassembled WGS sequence"/>
</dbReference>
<evidence type="ECO:0000259" key="1">
    <source>
        <dbReference type="Pfam" id="PF00582"/>
    </source>
</evidence>